<name>A0ABP7CD63_9ACTN</name>
<gene>
    <name evidence="1" type="ORF">GCM10022224_056810</name>
</gene>
<reference evidence="2" key="1">
    <citation type="journal article" date="2019" name="Int. J. Syst. Evol. Microbiol.">
        <title>The Global Catalogue of Microorganisms (GCM) 10K type strain sequencing project: providing services to taxonomists for standard genome sequencing and annotation.</title>
        <authorList>
            <consortium name="The Broad Institute Genomics Platform"/>
            <consortium name="The Broad Institute Genome Sequencing Center for Infectious Disease"/>
            <person name="Wu L."/>
            <person name="Ma J."/>
        </authorList>
    </citation>
    <scope>NUCLEOTIDE SEQUENCE [LARGE SCALE GENOMIC DNA]</scope>
    <source>
        <strain evidence="2">JCM 16904</strain>
    </source>
</reference>
<protein>
    <submittedName>
        <fullName evidence="1">Uncharacterized protein</fullName>
    </submittedName>
</protein>
<organism evidence="1 2">
    <name type="scientific">Nonomuraea antimicrobica</name>
    <dbReference type="NCBI Taxonomy" id="561173"/>
    <lineage>
        <taxon>Bacteria</taxon>
        <taxon>Bacillati</taxon>
        <taxon>Actinomycetota</taxon>
        <taxon>Actinomycetes</taxon>
        <taxon>Streptosporangiales</taxon>
        <taxon>Streptosporangiaceae</taxon>
        <taxon>Nonomuraea</taxon>
    </lineage>
</organism>
<keyword evidence="2" id="KW-1185">Reference proteome</keyword>
<dbReference type="Proteomes" id="UP001500902">
    <property type="component" value="Unassembled WGS sequence"/>
</dbReference>
<proteinExistence type="predicted"/>
<evidence type="ECO:0000313" key="2">
    <source>
        <dbReference type="Proteomes" id="UP001500902"/>
    </source>
</evidence>
<comment type="caution">
    <text evidence="1">The sequence shown here is derived from an EMBL/GenBank/DDBJ whole genome shotgun (WGS) entry which is preliminary data.</text>
</comment>
<dbReference type="RefSeq" id="WP_344884655.1">
    <property type="nucleotide sequence ID" value="NZ_BAAAZP010000101.1"/>
</dbReference>
<evidence type="ECO:0000313" key="1">
    <source>
        <dbReference type="EMBL" id="GAA3684717.1"/>
    </source>
</evidence>
<sequence length="51" mass="6104">MADLRSARTRRYVREFMSQLTRYQNDPLAQNFKTYAEARLVRARSEIVPAR</sequence>
<dbReference type="EMBL" id="BAAAZP010000101">
    <property type="protein sequence ID" value="GAA3684717.1"/>
    <property type="molecule type" value="Genomic_DNA"/>
</dbReference>
<accession>A0ABP7CD63</accession>